<dbReference type="Gene3D" id="2.60.40.1190">
    <property type="match status" value="1"/>
</dbReference>
<evidence type="ECO:0000259" key="2">
    <source>
        <dbReference type="Pfam" id="PF19313"/>
    </source>
</evidence>
<comment type="caution">
    <text evidence="3">The sequence shown here is derived from an EMBL/GenBank/DDBJ whole genome shotgun (WGS) entry which is preliminary data.</text>
</comment>
<dbReference type="Pfam" id="PF19313">
    <property type="entry name" value="DUF5916"/>
    <property type="match status" value="1"/>
</dbReference>
<evidence type="ECO:0000313" key="4">
    <source>
        <dbReference type="Proteomes" id="UP000316199"/>
    </source>
</evidence>
<evidence type="ECO:0000256" key="1">
    <source>
        <dbReference type="SAM" id="SignalP"/>
    </source>
</evidence>
<reference evidence="3 4" key="1">
    <citation type="submission" date="2019-02" db="EMBL/GenBank/DDBJ databases">
        <title>Prokaryotic population dynamics and viral predation in marine succession experiment using metagenomics: the confinement effect.</title>
        <authorList>
            <person name="Haro-Moreno J.M."/>
            <person name="Rodriguez-Valera F."/>
            <person name="Lopez-Perez M."/>
        </authorList>
    </citation>
    <scope>NUCLEOTIDE SEQUENCE [LARGE SCALE GENOMIC DNA]</scope>
    <source>
        <strain evidence="3">MED-G157</strain>
    </source>
</reference>
<feature type="chain" id="PRO_5022230655" description="DUF5916 domain-containing protein" evidence="1">
    <location>
        <begin position="25"/>
        <end position="792"/>
    </location>
</feature>
<organism evidence="3 4">
    <name type="scientific">OM182 bacterium</name>
    <dbReference type="NCBI Taxonomy" id="2510334"/>
    <lineage>
        <taxon>Bacteria</taxon>
        <taxon>Pseudomonadati</taxon>
        <taxon>Pseudomonadota</taxon>
        <taxon>Gammaproteobacteria</taxon>
        <taxon>OMG group</taxon>
        <taxon>OM182 clade</taxon>
    </lineage>
</organism>
<feature type="signal peptide" evidence="1">
    <location>
        <begin position="1"/>
        <end position="24"/>
    </location>
</feature>
<name>A0A520S2D6_9GAMM</name>
<proteinExistence type="predicted"/>
<dbReference type="Proteomes" id="UP000316199">
    <property type="component" value="Unassembled WGS sequence"/>
</dbReference>
<dbReference type="AlphaFoldDB" id="A0A520S2D6"/>
<evidence type="ECO:0000313" key="3">
    <source>
        <dbReference type="EMBL" id="RZO76638.1"/>
    </source>
</evidence>
<keyword evidence="1" id="KW-0732">Signal</keyword>
<gene>
    <name evidence="3" type="ORF">EVA68_03605</name>
</gene>
<sequence>MLQRFIAILVALSFLGMTPNQNYAKPTTTEIPYRNITDIDIVVDGNLDEVVWDELPYHDDLVRIDPDLGTPGRYETRVSYFYTKKGIYIGMQNEQPRDSLLARLSSRDSFLSRDSIQIAIDPSGRGLYGYWFSVSLGDSVSDGIILPERSYKRDWDGAWYGRSQITDNGWTAELYIPWAIMDMPPADSQTGEIGIYVRRDLGELGERWSSPYLSMQQNRFLSAFKIYKIRSLEPSKEISFFPYASTSLDNTTDSTDYRSGLDIFWRPSSNIKLSTAIEPDFGQVEADDVVVNLTAFETFFPEKRLFFLESQALFATFGGGKNNSTSLLNTRRIGANLSSRQGSPDDLTGVSEFDQKKPVELIGAVKATGQVGAVRYGILTAMEDETDLTSDDALNATFSGRDLGIARVIYEDTSGEGRRSVGWLGTVASHPNRRAITHGIDARLLSNDGQLSIDGQIMMSDIDDELGYGLLSNIQFSPEYGKTHQIGLGYTDRNLNLNDLGYLKRTDEIVLSYQYEIEEVNIPGLRERESEINIIHRRNLDHQNLEGNVFVKRKWKFDNNNNLSLAINYGPEYWDDRTSRGFGSFKRSSTWQGGGQWKTDSSESFSYELEYWMRQESGGDGSRKQIKSRITFQPSSSYSLSLRAGYTQEDGWLLHNGEGKFTTYKSEEWKPSITFSAFFSARQQLQLRFQWIGIKAYDQKYWEMPNDGEWLNEVPRPQEDLEDNFTISNATFQARYRWEIAPLSDLFIVYNRGSNIFLEETSKEFSSLLRTSLSEPNTEMLVMKLRYRFSPN</sequence>
<dbReference type="InterPro" id="IPR045670">
    <property type="entry name" value="DUF5916"/>
</dbReference>
<dbReference type="EMBL" id="SHAG01000009">
    <property type="protein sequence ID" value="RZO76638.1"/>
    <property type="molecule type" value="Genomic_DNA"/>
</dbReference>
<accession>A0A520S2D6</accession>
<protein>
    <recommendedName>
        <fullName evidence="2">DUF5916 domain-containing protein</fullName>
    </recommendedName>
</protein>
<dbReference type="SUPFAM" id="SSF49344">
    <property type="entry name" value="CBD9-like"/>
    <property type="match status" value="1"/>
</dbReference>
<feature type="domain" description="DUF5916" evidence="2">
    <location>
        <begin position="238"/>
        <end position="787"/>
    </location>
</feature>